<feature type="compositionally biased region" description="Basic residues" evidence="1">
    <location>
        <begin position="273"/>
        <end position="291"/>
    </location>
</feature>
<feature type="compositionally biased region" description="Low complexity" evidence="1">
    <location>
        <begin position="146"/>
        <end position="156"/>
    </location>
</feature>
<feature type="region of interest" description="Disordered" evidence="1">
    <location>
        <begin position="1268"/>
        <end position="1375"/>
    </location>
</feature>
<dbReference type="InterPro" id="IPR052303">
    <property type="entry name" value="CEFIP"/>
</dbReference>
<feature type="compositionally biased region" description="Polar residues" evidence="1">
    <location>
        <begin position="685"/>
        <end position="696"/>
    </location>
</feature>
<feature type="compositionally biased region" description="Low complexity" evidence="1">
    <location>
        <begin position="372"/>
        <end position="385"/>
    </location>
</feature>
<feature type="compositionally biased region" description="Low complexity" evidence="1">
    <location>
        <begin position="222"/>
        <end position="233"/>
    </location>
</feature>
<feature type="compositionally biased region" description="Basic and acidic residues" evidence="1">
    <location>
        <begin position="713"/>
        <end position="722"/>
    </location>
</feature>
<gene>
    <name evidence="3" type="ORF">HGM15179_012147</name>
</gene>
<dbReference type="PANTHER" id="PTHR33775:SF1">
    <property type="entry name" value="PROLINE-RICH BASIC PROTEIN 1"/>
    <property type="match status" value="1"/>
</dbReference>
<feature type="compositionally biased region" description="Basic and acidic residues" evidence="1">
    <location>
        <begin position="593"/>
        <end position="610"/>
    </location>
</feature>
<feature type="compositionally biased region" description="Low complexity" evidence="1">
    <location>
        <begin position="662"/>
        <end position="674"/>
    </location>
</feature>
<feature type="region of interest" description="Disordered" evidence="1">
    <location>
        <begin position="746"/>
        <end position="969"/>
    </location>
</feature>
<feature type="compositionally biased region" description="Low complexity" evidence="1">
    <location>
        <begin position="201"/>
        <end position="213"/>
    </location>
</feature>
<proteinExistence type="predicted"/>
<feature type="compositionally biased region" description="Pro residues" evidence="1">
    <location>
        <begin position="1425"/>
        <end position="1439"/>
    </location>
</feature>
<feature type="region of interest" description="Disordered" evidence="1">
    <location>
        <begin position="539"/>
        <end position="733"/>
    </location>
</feature>
<feature type="compositionally biased region" description="Basic and acidic residues" evidence="1">
    <location>
        <begin position="22"/>
        <end position="34"/>
    </location>
</feature>
<feature type="region of interest" description="Disordered" evidence="1">
    <location>
        <begin position="86"/>
        <end position="177"/>
    </location>
</feature>
<feature type="compositionally biased region" description="Gly residues" evidence="1">
    <location>
        <begin position="856"/>
        <end position="865"/>
    </location>
</feature>
<feature type="compositionally biased region" description="Low complexity" evidence="1">
    <location>
        <begin position="90"/>
        <end position="105"/>
    </location>
</feature>
<feature type="region of interest" description="Disordered" evidence="1">
    <location>
        <begin position="266"/>
        <end position="320"/>
    </location>
</feature>
<comment type="caution">
    <text evidence="3">The sequence shown here is derived from an EMBL/GenBank/DDBJ whole genome shotgun (WGS) entry which is preliminary data.</text>
</comment>
<evidence type="ECO:0000313" key="4">
    <source>
        <dbReference type="Proteomes" id="UP000796761"/>
    </source>
</evidence>
<dbReference type="Proteomes" id="UP000796761">
    <property type="component" value="Unassembled WGS sequence"/>
</dbReference>
<accession>A0A8K1LII6</accession>
<keyword evidence="4" id="KW-1185">Reference proteome</keyword>
<feature type="compositionally biased region" description="Basic and acidic residues" evidence="1">
    <location>
        <begin position="806"/>
        <end position="815"/>
    </location>
</feature>
<feature type="compositionally biased region" description="Gly residues" evidence="1">
    <location>
        <begin position="132"/>
        <end position="141"/>
    </location>
</feature>
<feature type="region of interest" description="Disordered" evidence="1">
    <location>
        <begin position="1477"/>
        <end position="1504"/>
    </location>
</feature>
<feature type="compositionally biased region" description="Low complexity" evidence="1">
    <location>
        <begin position="944"/>
        <end position="967"/>
    </location>
</feature>
<reference evidence="3" key="1">
    <citation type="submission" date="2019-04" db="EMBL/GenBank/DDBJ databases">
        <title>Genome assembly of Zosterops borbonicus 15179.</title>
        <authorList>
            <person name="Leroy T."/>
            <person name="Anselmetti Y."/>
            <person name="Tilak M.-K."/>
            <person name="Nabholz B."/>
        </authorList>
    </citation>
    <scope>NUCLEOTIDE SEQUENCE</scope>
    <source>
        <strain evidence="3">HGM_15179</strain>
        <tissue evidence="3">Muscle</tissue>
    </source>
</reference>
<feature type="region of interest" description="Disordered" evidence="1">
    <location>
        <begin position="368"/>
        <end position="433"/>
    </location>
</feature>
<dbReference type="InterPro" id="IPR027838">
    <property type="entry name" value="DUF4585"/>
</dbReference>
<feature type="compositionally biased region" description="Pro residues" evidence="1">
    <location>
        <begin position="566"/>
        <end position="591"/>
    </location>
</feature>
<dbReference type="PANTHER" id="PTHR33775">
    <property type="entry name" value="CARDIAC-ENRICHED FHL2-INTERACTING PROTEIN-RELATED"/>
    <property type="match status" value="1"/>
</dbReference>
<evidence type="ECO:0000256" key="1">
    <source>
        <dbReference type="SAM" id="MobiDB-lite"/>
    </source>
</evidence>
<feature type="domain" description="DUF4585" evidence="2">
    <location>
        <begin position="1348"/>
        <end position="1410"/>
    </location>
</feature>
<dbReference type="GO" id="GO:0005654">
    <property type="term" value="C:nucleoplasm"/>
    <property type="evidence" value="ECO:0007669"/>
    <property type="project" value="TreeGrafter"/>
</dbReference>
<feature type="compositionally biased region" description="Low complexity" evidence="1">
    <location>
        <begin position="829"/>
        <end position="855"/>
    </location>
</feature>
<evidence type="ECO:0000313" key="3">
    <source>
        <dbReference type="EMBL" id="TRZ14971.1"/>
    </source>
</evidence>
<organism evidence="3 4">
    <name type="scientific">Zosterops borbonicus</name>
    <dbReference type="NCBI Taxonomy" id="364589"/>
    <lineage>
        <taxon>Eukaryota</taxon>
        <taxon>Metazoa</taxon>
        <taxon>Chordata</taxon>
        <taxon>Craniata</taxon>
        <taxon>Vertebrata</taxon>
        <taxon>Euteleostomi</taxon>
        <taxon>Archelosauria</taxon>
        <taxon>Archosauria</taxon>
        <taxon>Dinosauria</taxon>
        <taxon>Saurischia</taxon>
        <taxon>Theropoda</taxon>
        <taxon>Coelurosauria</taxon>
        <taxon>Aves</taxon>
        <taxon>Neognathae</taxon>
        <taxon>Neoaves</taxon>
        <taxon>Telluraves</taxon>
        <taxon>Australaves</taxon>
        <taxon>Passeriformes</taxon>
        <taxon>Sylvioidea</taxon>
        <taxon>Zosteropidae</taxon>
        <taxon>Zosterops</taxon>
    </lineage>
</organism>
<name>A0A8K1LII6_9PASS</name>
<feature type="region of interest" description="Disordered" evidence="1">
    <location>
        <begin position="192"/>
        <end position="240"/>
    </location>
</feature>
<feature type="compositionally biased region" description="Low complexity" evidence="1">
    <location>
        <begin position="397"/>
        <end position="408"/>
    </location>
</feature>
<dbReference type="OrthoDB" id="8945866at2759"/>
<feature type="region of interest" description="Disordered" evidence="1">
    <location>
        <begin position="1418"/>
        <end position="1465"/>
    </location>
</feature>
<dbReference type="Pfam" id="PF15232">
    <property type="entry name" value="DUF4585"/>
    <property type="match status" value="1"/>
</dbReference>
<feature type="compositionally biased region" description="Basic and acidic residues" evidence="1">
    <location>
        <begin position="310"/>
        <end position="320"/>
    </location>
</feature>
<dbReference type="EMBL" id="SWJQ01000394">
    <property type="protein sequence ID" value="TRZ14971.1"/>
    <property type="molecule type" value="Genomic_DNA"/>
</dbReference>
<feature type="compositionally biased region" description="Low complexity" evidence="1">
    <location>
        <begin position="56"/>
        <end position="69"/>
    </location>
</feature>
<feature type="compositionally biased region" description="Low complexity" evidence="1">
    <location>
        <begin position="419"/>
        <end position="433"/>
    </location>
</feature>
<sequence length="1504" mass="155040">MPRGKREPLLLSPPELPGPEDECPRAGGDGRRSAEEEEEEEDGHLPGLPRDDLTKSMSSSSVSSYHSALCSDGTETFKDCLEFLDEEGSPGRAAPGRWAPAGAPGVPLPPGPLARPQRAQLSSAAKNSPAPGQGGRMGPLGGDRQPVPAAGGEPAVPRQPGAMLAGAPSDSDEVDGEVQALTARAFRSLSGLPGARLDMCSSHTSSSLSNSLSEDGGRPRRWPAGAGEPRGAGTALHGKVGWPFPAGVDGELLGKEQFECVDVELESGEARKGHGKKRTVPKRQILLKRKERKETGFGPRGNGPAPQPPARKEPPSKGRAVGEDFRLNYQQFMKAASLEGTDRTRAASCLVKNVLAKKMQYEQRIKMEQKGLRGSSTSSGPSSAGTDLLGDGLEGKSSSLSRSDCSFSAEDLRGGGMPAGTTAMGNTTTTHPTKGVVLSEATRETVCNLRKTFNELNQRMKYQEVLEGRWLPAAAEEHASERICYQRARALFEGQPGVGKVLDVAPRFARAPRPWPSLKERAIGPIHSQTLPFKAESRALPAAPPRRPFASSRAQEARALPQSQPEKPPAVPRRPPSPGIPAPRGSPPAAPPKSEEKGKGRVPQPRDVRKLVKSSYSLKFGTAGASRGTVAPANSGEPPTAAPLVIHCTSVRREPAPEPAGEEALAAPACAEGPAKPPGSRPAPSHSSPINITRVQATRRGAALSEEPPASPPRRERSELRVPPRAPVAERVPHVETHLHVLVGRPAPVARESSPAQSGAVLRAEKTVLLPPPPTSPAVGKEVRGRGGTGALHAAEGPELLGQRHSSGDGRDPRAGARGGSSPCPRPAEPAARSAAEPRASEQGQEQPGGRRVSVGSGGPAGGTGPAAPLRAGDGSEGPPGRLPEQREAWERSPQWPAATEPHPPAAPAENSNYLAIPERAPKSTLMPKLSSVPNPGSASIGTPFVPSPASASFGAPSAPNPASASFGTSMVTNVTSSSFGFPSASSLASTSFGNPLVSNSNKSFGAPLCSTSFGSPLVPNLSSASFGNPLIPNPSSMSFGSPLVPNSSSASFGSPLVPNLSSASFGNSLVPNPSSMSFGSPLVPNASSTSFGSPLVPNPSSASFGNSLVPNPSSMSFGSPLVPNASSASFGNPLVPSPSSTSFGSPLIPNPSSMSFGSPLIPNPSSMSFGNPLVPKPSCASFGNPLVPNPSSASFGNSLVPNPSSTFFGPPLVPNPSSISFGNSLISNPGSSSFGSPLVSNPVSSSLEHPSVSNVASSFFGSPFVPNPASTPVGTGAHPLPGGEVPWSKPSPEHPLPRPPEGPAVVEPPAQPHLEDAPHFLSRTDGPSPSGRSRQSPPKPFSAPLPAQRRMLVDPSSGKCYYMEPPRQPQMKTLYDPETGQYLEVLVPPVASHTGLYQAPFNPLVMPPGVCGPPYAPYGGFPGFPAPPPSAPSPPHPSLPAADNPGTPSSAPKGEGSSPAGGPDCGYLESLYYIPTGMRASPGPEQPPARASPAAPEGSLLRM</sequence>
<protein>
    <recommendedName>
        <fullName evidence="2">DUF4585 domain-containing protein</fullName>
    </recommendedName>
</protein>
<evidence type="ECO:0000259" key="2">
    <source>
        <dbReference type="Pfam" id="PF15232"/>
    </source>
</evidence>
<feature type="region of interest" description="Disordered" evidence="1">
    <location>
        <begin position="1"/>
        <end position="69"/>
    </location>
</feature>
<feature type="compositionally biased region" description="Polar residues" evidence="1">
    <location>
        <begin position="932"/>
        <end position="941"/>
    </location>
</feature>
<feature type="compositionally biased region" description="Low complexity" evidence="1">
    <location>
        <begin position="1327"/>
        <end position="1337"/>
    </location>
</feature>